<dbReference type="Proteomes" id="UP000824093">
    <property type="component" value="Unassembled WGS sequence"/>
</dbReference>
<reference evidence="2" key="1">
    <citation type="submission" date="2020-10" db="EMBL/GenBank/DDBJ databases">
        <authorList>
            <person name="Gilroy R."/>
        </authorList>
    </citation>
    <scope>NUCLEOTIDE SEQUENCE</scope>
    <source>
        <strain evidence="2">CHK195-15760</strain>
    </source>
</reference>
<feature type="transmembrane region" description="Helical" evidence="1">
    <location>
        <begin position="27"/>
        <end position="59"/>
    </location>
</feature>
<feature type="transmembrane region" description="Helical" evidence="1">
    <location>
        <begin position="66"/>
        <end position="87"/>
    </location>
</feature>
<proteinExistence type="predicted"/>
<reference evidence="2" key="2">
    <citation type="journal article" date="2021" name="PeerJ">
        <title>Extensive microbial diversity within the chicken gut microbiome revealed by metagenomics and culture.</title>
        <authorList>
            <person name="Gilroy R."/>
            <person name="Ravi A."/>
            <person name="Getino M."/>
            <person name="Pursley I."/>
            <person name="Horton D.L."/>
            <person name="Alikhan N.F."/>
            <person name="Baker D."/>
            <person name="Gharbi K."/>
            <person name="Hall N."/>
            <person name="Watson M."/>
            <person name="Adriaenssens E.M."/>
            <person name="Foster-Nyarko E."/>
            <person name="Jarju S."/>
            <person name="Secka A."/>
            <person name="Antonio M."/>
            <person name="Oren A."/>
            <person name="Chaudhuri R.R."/>
            <person name="La Ragione R."/>
            <person name="Hildebrand F."/>
            <person name="Pallen M.J."/>
        </authorList>
    </citation>
    <scope>NUCLEOTIDE SEQUENCE</scope>
    <source>
        <strain evidence="2">CHK195-15760</strain>
    </source>
</reference>
<organism evidence="2 3">
    <name type="scientific">Candidatus Merdicola faecigallinarum</name>
    <dbReference type="NCBI Taxonomy" id="2840862"/>
    <lineage>
        <taxon>Bacteria</taxon>
        <taxon>Bacillati</taxon>
        <taxon>Bacillota</taxon>
        <taxon>Clostridia</taxon>
        <taxon>Candidatus Merdicola</taxon>
    </lineage>
</organism>
<name>A0A9D1S994_9FIRM</name>
<keyword evidence="1" id="KW-0472">Membrane</keyword>
<dbReference type="AlphaFoldDB" id="A0A9D1S994"/>
<evidence type="ECO:0000256" key="1">
    <source>
        <dbReference type="SAM" id="Phobius"/>
    </source>
</evidence>
<evidence type="ECO:0000313" key="3">
    <source>
        <dbReference type="Proteomes" id="UP000824093"/>
    </source>
</evidence>
<sequence length="324" mass="38178">MSVTLFTIGIIEICTNAEQFFSKKRNYIYLICTILGTMFFRNNGIYVILLSFLFLLFVFRKQYYKSILGVFLTTIVFFYVMTTWGYAKLNIKQGSAKEMFSIPLQFFARLEQRENENLTQEEKDAIYQYLPVENLGSYYNPRFSDPVKKYFSDETFANHKLDFIKLYIKLALKFPGEAIKSFICNSYGYYYPDTLGWGIITETFKGDSDVGKEMQDVLNWNQSPIIQSKLIQWIEDTINKKEIPMISMFYSIGFMFWIMLVCMAAIWYQKKYKLLLMFIPVIGVWLTSLASPVFGEMRYVLSLFMCLPILFTFSTTKDRELLNK</sequence>
<evidence type="ECO:0000313" key="2">
    <source>
        <dbReference type="EMBL" id="HIU52009.1"/>
    </source>
</evidence>
<feature type="transmembrane region" description="Helical" evidence="1">
    <location>
        <begin position="248"/>
        <end position="267"/>
    </location>
</feature>
<gene>
    <name evidence="2" type="ORF">IAB70_05265</name>
</gene>
<keyword evidence="1" id="KW-1133">Transmembrane helix</keyword>
<keyword evidence="1" id="KW-0812">Transmembrane</keyword>
<protein>
    <submittedName>
        <fullName evidence="2">Uncharacterized protein</fullName>
    </submittedName>
</protein>
<comment type="caution">
    <text evidence="2">The sequence shown here is derived from an EMBL/GenBank/DDBJ whole genome shotgun (WGS) entry which is preliminary data.</text>
</comment>
<feature type="transmembrane region" description="Helical" evidence="1">
    <location>
        <begin position="299"/>
        <end position="316"/>
    </location>
</feature>
<dbReference type="Pfam" id="PF19484">
    <property type="entry name" value="DUF6020"/>
    <property type="match status" value="1"/>
</dbReference>
<dbReference type="InterPro" id="IPR046062">
    <property type="entry name" value="DUF6020"/>
</dbReference>
<feature type="transmembrane region" description="Helical" evidence="1">
    <location>
        <begin position="274"/>
        <end position="293"/>
    </location>
</feature>
<dbReference type="EMBL" id="DVNH01000039">
    <property type="protein sequence ID" value="HIU52009.1"/>
    <property type="molecule type" value="Genomic_DNA"/>
</dbReference>
<accession>A0A9D1S994</accession>